<dbReference type="InterPro" id="IPR043128">
    <property type="entry name" value="Rev_trsase/Diguanyl_cyclase"/>
</dbReference>
<keyword evidence="9 13" id="KW-1133">Transmembrane helix</keyword>
<dbReference type="InterPro" id="IPR000014">
    <property type="entry name" value="PAS"/>
</dbReference>
<dbReference type="InterPro" id="IPR013767">
    <property type="entry name" value="PAS_fold"/>
</dbReference>
<feature type="domain" description="GGDEF" evidence="16">
    <location>
        <begin position="795"/>
        <end position="928"/>
    </location>
</feature>
<dbReference type="STRING" id="1603606.DSOUD_2660"/>
<evidence type="ECO:0000256" key="6">
    <source>
        <dbReference type="ARBA" id="ARBA00022741"/>
    </source>
</evidence>
<evidence type="ECO:0000256" key="10">
    <source>
        <dbReference type="ARBA" id="ARBA00023012"/>
    </source>
</evidence>
<dbReference type="SUPFAM" id="SSF103190">
    <property type="entry name" value="Sensory domain-like"/>
    <property type="match status" value="1"/>
</dbReference>
<feature type="domain" description="PAS" evidence="14">
    <location>
        <begin position="639"/>
        <end position="702"/>
    </location>
</feature>
<keyword evidence="4" id="KW-0808">Transferase</keyword>
<keyword evidence="12" id="KW-0175">Coiled coil</keyword>
<dbReference type="PANTHER" id="PTHR44757:SF2">
    <property type="entry name" value="BIOFILM ARCHITECTURE MAINTENANCE PROTEIN MBAA"/>
    <property type="match status" value="1"/>
</dbReference>
<evidence type="ECO:0000256" key="11">
    <source>
        <dbReference type="ARBA" id="ARBA00023136"/>
    </source>
</evidence>
<evidence type="ECO:0000256" key="3">
    <source>
        <dbReference type="ARBA" id="ARBA00022553"/>
    </source>
</evidence>
<dbReference type="KEGG" id="des:DSOUD_2660"/>
<dbReference type="FunFam" id="3.30.70.270:FF:000001">
    <property type="entry name" value="Diguanylate cyclase domain protein"/>
    <property type="match status" value="1"/>
</dbReference>
<dbReference type="EMBL" id="CP010802">
    <property type="protein sequence ID" value="ALC17411.1"/>
    <property type="molecule type" value="Genomic_DNA"/>
</dbReference>
<name>A0A0M5IWB2_9BACT</name>
<keyword evidence="18" id="KW-1185">Reference proteome</keyword>
<feature type="transmembrane region" description="Helical" evidence="13">
    <location>
        <begin position="12"/>
        <end position="31"/>
    </location>
</feature>
<dbReference type="CDD" id="cd01949">
    <property type="entry name" value="GGDEF"/>
    <property type="match status" value="1"/>
</dbReference>
<dbReference type="InterPro" id="IPR033479">
    <property type="entry name" value="dCache_1"/>
</dbReference>
<dbReference type="PROSITE" id="PS50113">
    <property type="entry name" value="PAC"/>
    <property type="match status" value="3"/>
</dbReference>
<evidence type="ECO:0000256" key="1">
    <source>
        <dbReference type="ARBA" id="ARBA00004651"/>
    </source>
</evidence>
<dbReference type="InterPro" id="IPR029151">
    <property type="entry name" value="Sensor-like_sf"/>
</dbReference>
<sequence length="936" mass="105258">MKRYISLKIKMALTVFVLILGTLSVFGLLALHHLEKGHREGIARQQMTLIREISEKVDGDLTRAREIMVQTAATVPLEILGDTEALQRFLDTRLGLGTRHIFDNGVFVFSAEGILLAESPYIEGRRGKDYSWRDYFRKTLAAKAPTISDPYISSKKHGHPAVNFTAPVKNRSGEIVAVLSGSIDLLGDNFLGRLTRTRIGEKGYFFLYNPGRLMILHPDPTRIMQHDVPVGANLLFDRAIDGFEGTGDTVNSRGLKVIATFKHLRETDWILAANYPAAEAMAPILRIKKFMIIGLILVLAACTLCVWLFMRYLTGPLQHLCADLKHNIEESGKRDPLPVRNNDEVGQLTVLYNRLMEEIEKEKKQSRQRLQFLQTVIDTIPNPVYYKDLQGRYLGCNLAFEEVYGRSRRELFGKTVEEIAPPEAAELIAAADRQLYAQEVGEFQIYEQPMTFADGRRHEVLFYKAVFHDENGAPAGLVGSMIDITPRKAAETALADAKDFSENLLENSAVPCFVLDTDHRVILWTRACEELTGIRAEDVVGTDRHWQAFYDHRRPCLADLIIDGNLEGTLDLYSRFANSLLIPEGLQAEDWFPDICGRSRYLFFEAAPIRDRKGRLVAAIETLHDLTASKHAEIALTESEASNRSLIERSPDAILVHRKGEVIFGNPVATRLFGAEKAEQLRGQKIVDLVHPDNREAVQKRITATEIDHSEASYIEEKILRLDGTAVDVEAGSSPVFYGSQWAVQTVLRDITERKQLQERIWHQANFDPLTGLPNRSLFQDRLQQAINRSKRDGKPLALMFIDLDRFKEINDSLGHGAGDVLLQQVAHRLAGTLRKSDTVARMGGDEFTVILGDFHSREDLEGVAQQILQKLEQPFDLPAGQGRISASIGIALSPDDGGDTSELMKKADIAMYRAKKQGRNGFAFYQEEEREYPNL</sequence>
<dbReference type="GO" id="GO:0005886">
    <property type="term" value="C:plasma membrane"/>
    <property type="evidence" value="ECO:0007669"/>
    <property type="project" value="UniProtKB-SubCell"/>
</dbReference>
<gene>
    <name evidence="17" type="ORF">DSOUD_2660</name>
</gene>
<dbReference type="Pfam" id="PF02743">
    <property type="entry name" value="dCache_1"/>
    <property type="match status" value="1"/>
</dbReference>
<dbReference type="InterPro" id="IPR029787">
    <property type="entry name" value="Nucleotide_cyclase"/>
</dbReference>
<dbReference type="Proteomes" id="UP000057158">
    <property type="component" value="Chromosome"/>
</dbReference>
<evidence type="ECO:0000259" key="14">
    <source>
        <dbReference type="PROSITE" id="PS50112"/>
    </source>
</evidence>
<keyword evidence="10" id="KW-0902">Two-component regulatory system</keyword>
<dbReference type="CDD" id="cd00130">
    <property type="entry name" value="PAS"/>
    <property type="match status" value="3"/>
</dbReference>
<keyword evidence="11 13" id="KW-0472">Membrane</keyword>
<keyword evidence="8" id="KW-0067">ATP-binding</keyword>
<dbReference type="SUPFAM" id="SSF55073">
    <property type="entry name" value="Nucleotide cyclase"/>
    <property type="match status" value="1"/>
</dbReference>
<keyword evidence="2" id="KW-1003">Cell membrane</keyword>
<evidence type="ECO:0000313" key="17">
    <source>
        <dbReference type="EMBL" id="ALC17411.1"/>
    </source>
</evidence>
<feature type="domain" description="PAC" evidence="15">
    <location>
        <begin position="439"/>
        <end position="496"/>
    </location>
</feature>
<dbReference type="CDD" id="cd12914">
    <property type="entry name" value="PDC1_DGC_like"/>
    <property type="match status" value="1"/>
</dbReference>
<evidence type="ECO:0000256" key="4">
    <source>
        <dbReference type="ARBA" id="ARBA00022679"/>
    </source>
</evidence>
<dbReference type="Gene3D" id="3.30.70.270">
    <property type="match status" value="1"/>
</dbReference>
<dbReference type="GO" id="GO:0005524">
    <property type="term" value="F:ATP binding"/>
    <property type="evidence" value="ECO:0007669"/>
    <property type="project" value="UniProtKB-KW"/>
</dbReference>
<dbReference type="PROSITE" id="PS50112">
    <property type="entry name" value="PAS"/>
    <property type="match status" value="3"/>
</dbReference>
<evidence type="ECO:0000259" key="15">
    <source>
        <dbReference type="PROSITE" id="PS50113"/>
    </source>
</evidence>
<dbReference type="GO" id="GO:0000160">
    <property type="term" value="P:phosphorelay signal transduction system"/>
    <property type="evidence" value="ECO:0007669"/>
    <property type="project" value="UniProtKB-KW"/>
</dbReference>
<keyword evidence="6" id="KW-0547">Nucleotide-binding</keyword>
<dbReference type="AlphaFoldDB" id="A0A0M5IWB2"/>
<dbReference type="RefSeq" id="WP_053551419.1">
    <property type="nucleotide sequence ID" value="NZ_CP010802.1"/>
</dbReference>
<dbReference type="InterPro" id="IPR001610">
    <property type="entry name" value="PAC"/>
</dbReference>
<feature type="domain" description="PAS" evidence="14">
    <location>
        <begin position="369"/>
        <end position="439"/>
    </location>
</feature>
<dbReference type="PATRIC" id="fig|1603606.3.peg.2892"/>
<keyword evidence="5 13" id="KW-0812">Transmembrane</keyword>
<dbReference type="GO" id="GO:0016301">
    <property type="term" value="F:kinase activity"/>
    <property type="evidence" value="ECO:0007669"/>
    <property type="project" value="UniProtKB-KW"/>
</dbReference>
<dbReference type="SMART" id="SM00091">
    <property type="entry name" value="PAS"/>
    <property type="match status" value="3"/>
</dbReference>
<evidence type="ECO:0000256" key="2">
    <source>
        <dbReference type="ARBA" id="ARBA00022475"/>
    </source>
</evidence>
<evidence type="ECO:0000256" key="7">
    <source>
        <dbReference type="ARBA" id="ARBA00022777"/>
    </source>
</evidence>
<evidence type="ECO:0000256" key="5">
    <source>
        <dbReference type="ARBA" id="ARBA00022692"/>
    </source>
</evidence>
<dbReference type="NCBIfam" id="TIGR00254">
    <property type="entry name" value="GGDEF"/>
    <property type="match status" value="1"/>
</dbReference>
<dbReference type="PROSITE" id="PS50887">
    <property type="entry name" value="GGDEF"/>
    <property type="match status" value="1"/>
</dbReference>
<evidence type="ECO:0000256" key="13">
    <source>
        <dbReference type="SAM" id="Phobius"/>
    </source>
</evidence>
<evidence type="ECO:0000256" key="8">
    <source>
        <dbReference type="ARBA" id="ARBA00022840"/>
    </source>
</evidence>
<evidence type="ECO:0000259" key="16">
    <source>
        <dbReference type="PROSITE" id="PS50887"/>
    </source>
</evidence>
<feature type="coiled-coil region" evidence="12">
    <location>
        <begin position="345"/>
        <end position="376"/>
    </location>
</feature>
<comment type="subcellular location">
    <subcellularLocation>
        <location evidence="1">Cell membrane</location>
        <topology evidence="1">Multi-pass membrane protein</topology>
    </subcellularLocation>
</comment>
<organism evidence="17 18">
    <name type="scientific">Desulfuromonas soudanensis</name>
    <dbReference type="NCBI Taxonomy" id="1603606"/>
    <lineage>
        <taxon>Bacteria</taxon>
        <taxon>Pseudomonadati</taxon>
        <taxon>Thermodesulfobacteriota</taxon>
        <taxon>Desulfuromonadia</taxon>
        <taxon>Desulfuromonadales</taxon>
        <taxon>Desulfuromonadaceae</taxon>
        <taxon>Desulfuromonas</taxon>
    </lineage>
</organism>
<dbReference type="OrthoDB" id="9813903at2"/>
<evidence type="ECO:0000256" key="9">
    <source>
        <dbReference type="ARBA" id="ARBA00022989"/>
    </source>
</evidence>
<evidence type="ECO:0000313" key="18">
    <source>
        <dbReference type="Proteomes" id="UP000057158"/>
    </source>
</evidence>
<dbReference type="InterPro" id="IPR013656">
    <property type="entry name" value="PAS_4"/>
</dbReference>
<dbReference type="InterPro" id="IPR000700">
    <property type="entry name" value="PAS-assoc_C"/>
</dbReference>
<reference evidence="17 18" key="1">
    <citation type="submission" date="2015-07" db="EMBL/GenBank/DDBJ databases">
        <title>Isolation and Genomic Characterization of a Novel Halophilic Metal-Reducing Deltaproteobacterium from the Deep Subsurface.</title>
        <authorList>
            <person name="Badalamenti J.P."/>
            <person name="Summers Z.M."/>
            <person name="Gralnick J.A."/>
            <person name="Bond D.R."/>
        </authorList>
    </citation>
    <scope>NUCLEOTIDE SEQUENCE [LARGE SCALE GENOMIC DNA]</scope>
    <source>
        <strain evidence="17 18">WTL</strain>
    </source>
</reference>
<dbReference type="SMART" id="SM00267">
    <property type="entry name" value="GGDEF"/>
    <property type="match status" value="1"/>
</dbReference>
<protein>
    <submittedName>
        <fullName evidence="17">Diguanylate cyclase with PAS/PAC sensor</fullName>
    </submittedName>
</protein>
<dbReference type="Pfam" id="PF08448">
    <property type="entry name" value="PAS_4"/>
    <property type="match status" value="1"/>
</dbReference>
<keyword evidence="3" id="KW-0597">Phosphoprotein</keyword>
<dbReference type="InterPro" id="IPR000160">
    <property type="entry name" value="GGDEF_dom"/>
</dbReference>
<feature type="domain" description="PAC" evidence="15">
    <location>
        <begin position="713"/>
        <end position="763"/>
    </location>
</feature>
<dbReference type="GO" id="GO:0006355">
    <property type="term" value="P:regulation of DNA-templated transcription"/>
    <property type="evidence" value="ECO:0007669"/>
    <property type="project" value="InterPro"/>
</dbReference>
<evidence type="ECO:0000256" key="12">
    <source>
        <dbReference type="SAM" id="Coils"/>
    </source>
</evidence>
<accession>A0A0M5IWB2</accession>
<proteinExistence type="predicted"/>
<dbReference type="SMART" id="SM00086">
    <property type="entry name" value="PAC"/>
    <property type="match status" value="2"/>
</dbReference>
<dbReference type="InterPro" id="IPR052155">
    <property type="entry name" value="Biofilm_reg_signaling"/>
</dbReference>
<feature type="transmembrane region" description="Helical" evidence="13">
    <location>
        <begin position="290"/>
        <end position="310"/>
    </location>
</feature>
<dbReference type="SUPFAM" id="SSF55785">
    <property type="entry name" value="PYP-like sensor domain (PAS domain)"/>
    <property type="match status" value="3"/>
</dbReference>
<dbReference type="CDD" id="cd18774">
    <property type="entry name" value="PDC2_HK_sensor"/>
    <property type="match status" value="1"/>
</dbReference>
<dbReference type="InterPro" id="IPR035965">
    <property type="entry name" value="PAS-like_dom_sf"/>
</dbReference>
<feature type="domain" description="PAC" evidence="15">
    <location>
        <begin position="586"/>
        <end position="638"/>
    </location>
</feature>
<dbReference type="Pfam" id="PF00990">
    <property type="entry name" value="GGDEF"/>
    <property type="match status" value="1"/>
</dbReference>
<dbReference type="Gene3D" id="3.30.450.20">
    <property type="entry name" value="PAS domain"/>
    <property type="match status" value="4"/>
</dbReference>
<dbReference type="Gene3D" id="6.10.340.10">
    <property type="match status" value="1"/>
</dbReference>
<keyword evidence="7" id="KW-0418">Kinase</keyword>
<dbReference type="NCBIfam" id="TIGR00229">
    <property type="entry name" value="sensory_box"/>
    <property type="match status" value="2"/>
</dbReference>
<dbReference type="Pfam" id="PF00989">
    <property type="entry name" value="PAS"/>
    <property type="match status" value="2"/>
</dbReference>
<dbReference type="PANTHER" id="PTHR44757">
    <property type="entry name" value="DIGUANYLATE CYCLASE DGCP"/>
    <property type="match status" value="1"/>
</dbReference>
<feature type="domain" description="PAS" evidence="14">
    <location>
        <begin position="497"/>
        <end position="541"/>
    </location>
</feature>